<keyword evidence="2" id="KW-0378">Hydrolase</keyword>
<sequence length="184" mass="20865">MNDDLKRAVLNLRHGDTVLASAIEHAAIAHSGMVRDDGGDYIDHPLRVCMIVAEEFGIVESESLILAILHDALESDYAFDAPDLNEVFYRGAAEELQVLTIKIGTTREERDGFYIRRIREGTLRVKLVKLADRLDNLRSLKTNPSPEKKKRYTIETVKNYFPLAESVFPLALQLMKKEIDSMSF</sequence>
<dbReference type="PANTHER" id="PTHR46246:SF1">
    <property type="entry name" value="GUANOSINE-3',5'-BIS(DIPHOSPHATE) 3'-PYROPHOSPHOHYDROLASE MESH1"/>
    <property type="match status" value="1"/>
</dbReference>
<evidence type="ECO:0000259" key="1">
    <source>
        <dbReference type="SMART" id="SM00471"/>
    </source>
</evidence>
<dbReference type="InterPro" id="IPR003607">
    <property type="entry name" value="HD/PDEase_dom"/>
</dbReference>
<accession>A0AAJ2BCS2</accession>
<dbReference type="InterPro" id="IPR052194">
    <property type="entry name" value="MESH1"/>
</dbReference>
<reference evidence="2" key="1">
    <citation type="submission" date="2023-08" db="EMBL/GenBank/DDBJ databases">
        <title>Functional and genomic diversity of the sorghum phyllosphere microbiome.</title>
        <authorList>
            <person name="Shade A."/>
        </authorList>
    </citation>
    <scope>NUCLEOTIDE SEQUENCE</scope>
    <source>
        <strain evidence="2">SORGH_AS_0974</strain>
    </source>
</reference>
<dbReference type="Gene3D" id="1.10.3210.10">
    <property type="entry name" value="Hypothetical protein af1432"/>
    <property type="match status" value="1"/>
</dbReference>
<dbReference type="PANTHER" id="PTHR46246">
    <property type="entry name" value="GUANOSINE-3',5'-BIS(DIPHOSPHATE) 3'-PYROPHOSPHOHYDROLASE MESH1"/>
    <property type="match status" value="1"/>
</dbReference>
<evidence type="ECO:0000313" key="2">
    <source>
        <dbReference type="EMBL" id="MDR6100581.1"/>
    </source>
</evidence>
<dbReference type="Proteomes" id="UP001255601">
    <property type="component" value="Unassembled WGS sequence"/>
</dbReference>
<comment type="caution">
    <text evidence="2">The sequence shown here is derived from an EMBL/GenBank/DDBJ whole genome shotgun (WGS) entry which is preliminary data.</text>
</comment>
<feature type="domain" description="HD/PDEase" evidence="1">
    <location>
        <begin position="37"/>
        <end position="146"/>
    </location>
</feature>
<dbReference type="Pfam" id="PF13328">
    <property type="entry name" value="HD_4"/>
    <property type="match status" value="1"/>
</dbReference>
<dbReference type="CDD" id="cd00077">
    <property type="entry name" value="HDc"/>
    <property type="match status" value="1"/>
</dbReference>
<dbReference type="RefSeq" id="WP_309769631.1">
    <property type="nucleotide sequence ID" value="NZ_JAVIZC010000001.1"/>
</dbReference>
<dbReference type="GO" id="GO:0008893">
    <property type="term" value="F:guanosine-3',5'-bis(diphosphate) 3'-diphosphatase activity"/>
    <property type="evidence" value="ECO:0007669"/>
    <property type="project" value="TreeGrafter"/>
</dbReference>
<dbReference type="AlphaFoldDB" id="A0AAJ2BCS2"/>
<proteinExistence type="predicted"/>
<evidence type="ECO:0000313" key="3">
    <source>
        <dbReference type="Proteomes" id="UP001255601"/>
    </source>
</evidence>
<gene>
    <name evidence="2" type="ORF">QE369_000759</name>
</gene>
<organism evidence="2 3">
    <name type="scientific">Agrobacterium larrymoorei</name>
    <dbReference type="NCBI Taxonomy" id="160699"/>
    <lineage>
        <taxon>Bacteria</taxon>
        <taxon>Pseudomonadati</taxon>
        <taxon>Pseudomonadota</taxon>
        <taxon>Alphaproteobacteria</taxon>
        <taxon>Hyphomicrobiales</taxon>
        <taxon>Rhizobiaceae</taxon>
        <taxon>Rhizobium/Agrobacterium group</taxon>
        <taxon>Agrobacterium</taxon>
    </lineage>
</organism>
<dbReference type="EMBL" id="JAVIZC010000001">
    <property type="protein sequence ID" value="MDR6100581.1"/>
    <property type="molecule type" value="Genomic_DNA"/>
</dbReference>
<dbReference type="SMART" id="SM00471">
    <property type="entry name" value="HDc"/>
    <property type="match status" value="1"/>
</dbReference>
<dbReference type="SUPFAM" id="SSF109604">
    <property type="entry name" value="HD-domain/PDEase-like"/>
    <property type="match status" value="1"/>
</dbReference>
<name>A0AAJ2BCS2_9HYPH</name>
<protein>
    <submittedName>
        <fullName evidence="2">(P)ppGpp synthase/HD superfamily hydrolase</fullName>
    </submittedName>
</protein>